<dbReference type="SMART" id="SM00487">
    <property type="entry name" value="DEXDc"/>
    <property type="match status" value="1"/>
</dbReference>
<dbReference type="PROSITE" id="PS51192">
    <property type="entry name" value="HELICASE_ATP_BIND_1"/>
    <property type="match status" value="1"/>
</dbReference>
<dbReference type="PANTHER" id="PTHR47396:SF1">
    <property type="entry name" value="ATP-DEPENDENT HELICASE IRC3-RELATED"/>
    <property type="match status" value="1"/>
</dbReference>
<dbReference type="SMART" id="SM00490">
    <property type="entry name" value="HELICc"/>
    <property type="match status" value="1"/>
</dbReference>
<feature type="domain" description="Helicase ATP-binding" evidence="1">
    <location>
        <begin position="146"/>
        <end position="320"/>
    </location>
</feature>
<dbReference type="Gene3D" id="1.10.30.50">
    <property type="match status" value="1"/>
</dbReference>
<dbReference type="CDD" id="cd00085">
    <property type="entry name" value="HNHc"/>
    <property type="match status" value="1"/>
</dbReference>
<evidence type="ECO:0000259" key="1">
    <source>
        <dbReference type="PROSITE" id="PS51192"/>
    </source>
</evidence>
<dbReference type="Proteomes" id="UP000642468">
    <property type="component" value="Unassembled WGS sequence"/>
</dbReference>
<sequence>MQESDVEEVCQQLLEDIQDKKNKLVVRKYAGFLANFNMENRRNSARISLIDTFLQQQGVTVWCGREQRESIADFDREDWITFRLSRADRVADPASSRGQTRPDADSGREQISYEHAGTIMVARQDSGIKLYSHQDDAIQHLNDKITKTGQYPFAGLLVLPTGGGKTLTAAYWLCVNLLNQHKKILWIAHRHELLDQAKLTFHERLAYQDILHNRQSFNYRIISGIHDKPVRIKASDDLIIASKDSLNAGFDYLLKKWLSKQEEVFLVIDEAHHATARTYRKLIDDIRSSVPRFRMLGLTATPFRTAEEEKGLLAKVFPDNIVHKEDLRTLIHRGILSDPVFESVDTDFDMTSLFNEQELDRLAHFDISSIGEQTAKTIAQNDQRNWCIVNQYCKHQTRYRQTLVFALNQDNAIALKKLFQQQGVRCEYVLSSIRDEATGTTISSKGNKDIIRRFRAGELDVLINVNILTEGTDLPNVQSVFLARPTVSATLMTQMIGRGLRGEKAGGTKQAYIVSFVDNWQDKVQWVNPERLLIEENTDFSDKQKSSQQQLVRLIAISKIEEFAMLVNASMDRAAREKLEQLTFTERLPLGIYHFSLLTQSGQEALEKNCEILVYSNIGQPYADLMQALPDLLADLQAPVADYLSDAQLEQISQLVEQELFEGHDLYPGYSRQDVKDVVQFYYQNGEAPGYIALEDRARFDISRVAQEIMSSGMPRPEEEVYKSRLWDEQESQWRLFFGRDKRYFLNELDLAIRRLANPDLYRRPTTLPTDQKEFRRLEELSMGEIREQNQAYWRKLRDEVFEKHRDAEGYYVSAQGNFRSKNKLAFQIDHIRALSRGGLTTPDNLQLLTRRQNALKGSS</sequence>
<keyword evidence="4" id="KW-1185">Reference proteome</keyword>
<organism evidence="3 4">
    <name type="scientific">Hymenobacter duratus</name>
    <dbReference type="NCBI Taxonomy" id="2771356"/>
    <lineage>
        <taxon>Bacteria</taxon>
        <taxon>Pseudomonadati</taxon>
        <taxon>Bacteroidota</taxon>
        <taxon>Cytophagia</taxon>
        <taxon>Cytophagales</taxon>
        <taxon>Hymenobacteraceae</taxon>
        <taxon>Hymenobacter</taxon>
    </lineage>
</organism>
<dbReference type="RefSeq" id="WP_190785662.1">
    <property type="nucleotide sequence ID" value="NZ_JACWZZ010000004.1"/>
</dbReference>
<reference evidence="3 4" key="1">
    <citation type="submission" date="2020-09" db="EMBL/GenBank/DDBJ databases">
        <authorList>
            <person name="Kim M.K."/>
        </authorList>
    </citation>
    <scope>NUCLEOTIDE SEQUENCE [LARGE SCALE GENOMIC DNA]</scope>
    <source>
        <strain evidence="3 4">BT646</strain>
    </source>
</reference>
<gene>
    <name evidence="3" type="ORF">IC231_16840</name>
</gene>
<name>A0ABR8JMW2_9BACT</name>
<keyword evidence="3" id="KW-0547">Nucleotide-binding</keyword>
<dbReference type="InterPro" id="IPR006935">
    <property type="entry name" value="Helicase/UvrB_N"/>
</dbReference>
<accession>A0ABR8JMW2</accession>
<feature type="domain" description="Helicase C-terminal" evidence="2">
    <location>
        <begin position="380"/>
        <end position="552"/>
    </location>
</feature>
<dbReference type="Pfam" id="PF00271">
    <property type="entry name" value="Helicase_C"/>
    <property type="match status" value="1"/>
</dbReference>
<dbReference type="InterPro" id="IPR003615">
    <property type="entry name" value="HNH_nuc"/>
</dbReference>
<dbReference type="SUPFAM" id="SSF52540">
    <property type="entry name" value="P-loop containing nucleoside triphosphate hydrolases"/>
    <property type="match status" value="1"/>
</dbReference>
<comment type="caution">
    <text evidence="3">The sequence shown here is derived from an EMBL/GenBank/DDBJ whole genome shotgun (WGS) entry which is preliminary data.</text>
</comment>
<dbReference type="Pfam" id="PF04851">
    <property type="entry name" value="ResIII"/>
    <property type="match status" value="1"/>
</dbReference>
<evidence type="ECO:0000313" key="4">
    <source>
        <dbReference type="Proteomes" id="UP000642468"/>
    </source>
</evidence>
<dbReference type="InterPro" id="IPR001650">
    <property type="entry name" value="Helicase_C-like"/>
</dbReference>
<evidence type="ECO:0000259" key="2">
    <source>
        <dbReference type="PROSITE" id="PS51194"/>
    </source>
</evidence>
<dbReference type="InterPro" id="IPR014001">
    <property type="entry name" value="Helicase_ATP-bd"/>
</dbReference>
<evidence type="ECO:0000313" key="3">
    <source>
        <dbReference type="EMBL" id="MBD2716717.1"/>
    </source>
</evidence>
<dbReference type="PROSITE" id="PS51194">
    <property type="entry name" value="HELICASE_CTER"/>
    <property type="match status" value="1"/>
</dbReference>
<dbReference type="GO" id="GO:0004386">
    <property type="term" value="F:helicase activity"/>
    <property type="evidence" value="ECO:0007669"/>
    <property type="project" value="UniProtKB-KW"/>
</dbReference>
<dbReference type="Gene3D" id="3.40.50.300">
    <property type="entry name" value="P-loop containing nucleotide triphosphate hydrolases"/>
    <property type="match status" value="2"/>
</dbReference>
<keyword evidence="3" id="KW-0378">Hydrolase</keyword>
<protein>
    <submittedName>
        <fullName evidence="3">DEAD/DEAH box helicase family protein</fullName>
    </submittedName>
</protein>
<dbReference type="PANTHER" id="PTHR47396">
    <property type="entry name" value="TYPE I RESTRICTION ENZYME ECOKI R PROTEIN"/>
    <property type="match status" value="1"/>
</dbReference>
<dbReference type="InterPro" id="IPR050742">
    <property type="entry name" value="Helicase_Restrict-Modif_Enz"/>
</dbReference>
<dbReference type="EMBL" id="JACWZZ010000004">
    <property type="protein sequence ID" value="MBD2716717.1"/>
    <property type="molecule type" value="Genomic_DNA"/>
</dbReference>
<keyword evidence="3" id="KW-0067">ATP-binding</keyword>
<dbReference type="InterPro" id="IPR027417">
    <property type="entry name" value="P-loop_NTPase"/>
</dbReference>
<proteinExistence type="predicted"/>
<keyword evidence="3" id="KW-0347">Helicase</keyword>